<keyword evidence="5" id="KW-1185">Reference proteome</keyword>
<evidence type="ECO:0000313" key="4">
    <source>
        <dbReference type="EMBL" id="GGZ04666.1"/>
    </source>
</evidence>
<feature type="compositionally biased region" description="Polar residues" evidence="1">
    <location>
        <begin position="37"/>
        <end position="49"/>
    </location>
</feature>
<feature type="region of interest" description="Disordered" evidence="1">
    <location>
        <begin position="1"/>
        <end position="99"/>
    </location>
</feature>
<dbReference type="RefSeq" id="WP_189621003.1">
    <property type="nucleotide sequence ID" value="NZ_BMZA01000006.1"/>
</dbReference>
<comment type="caution">
    <text evidence="4">The sequence shown here is derived from an EMBL/GenBank/DDBJ whole genome shotgun (WGS) entry which is preliminary data.</text>
</comment>
<dbReference type="InterPro" id="IPR007730">
    <property type="entry name" value="SPOR-like_dom"/>
</dbReference>
<dbReference type="PROSITE" id="PS51724">
    <property type="entry name" value="SPOR"/>
    <property type="match status" value="1"/>
</dbReference>
<dbReference type="Pfam" id="PF05036">
    <property type="entry name" value="SPOR"/>
    <property type="match status" value="1"/>
</dbReference>
<keyword evidence="2" id="KW-0472">Membrane</keyword>
<dbReference type="GO" id="GO:0042834">
    <property type="term" value="F:peptidoglycan binding"/>
    <property type="evidence" value="ECO:0007669"/>
    <property type="project" value="InterPro"/>
</dbReference>
<protein>
    <recommendedName>
        <fullName evidence="3">SPOR domain-containing protein</fullName>
    </recommendedName>
</protein>
<gene>
    <name evidence="4" type="ORF">GCM10011614_19360</name>
</gene>
<evidence type="ECO:0000256" key="1">
    <source>
        <dbReference type="SAM" id="MobiDB-lite"/>
    </source>
</evidence>
<evidence type="ECO:0000313" key="5">
    <source>
        <dbReference type="Proteomes" id="UP000648075"/>
    </source>
</evidence>
<keyword evidence="2" id="KW-0812">Transmembrane</keyword>
<sequence length="345" mass="35116">MTNSGFGGSHPGQGGQQDGQNGFGQNDFGQNGYGQSLPDQSGNWQSQEFSAPDPSFAGDPAPLNPDNGGNWQDPNAPAPWQDEPQGVSAEPWQPQEEEEPFFEPAVAAAVPFADDTDAGFEEPAQLALGEDDGRLPWLEGDDTDDEPATGMSQGLLLAVLGAVALALIGGAIFWIARDKPDENLVADGGIITAPDGPYKTRPDKPGGEIVAGTGDTSFAVAEGKTRPAQIGGGNAAGADAPAEGGGKPGFSTAQDKAADAAGAAPAKGPGVQVGAYSSREAAEKGWATLQQRYAAVLSGVQHRVVQGQADIGTVYRLQAVPGDMASARALSGKLEAAGLESSIKP</sequence>
<accession>A0A918PFB6</accession>
<evidence type="ECO:0000256" key="2">
    <source>
        <dbReference type="SAM" id="Phobius"/>
    </source>
</evidence>
<feature type="region of interest" description="Disordered" evidence="1">
    <location>
        <begin position="226"/>
        <end position="270"/>
    </location>
</feature>
<evidence type="ECO:0000259" key="3">
    <source>
        <dbReference type="PROSITE" id="PS51724"/>
    </source>
</evidence>
<dbReference type="Gene3D" id="3.30.70.1070">
    <property type="entry name" value="Sporulation related repeat"/>
    <property type="match status" value="1"/>
</dbReference>
<dbReference type="Proteomes" id="UP000648075">
    <property type="component" value="Unassembled WGS sequence"/>
</dbReference>
<feature type="compositionally biased region" description="Low complexity" evidence="1">
    <location>
        <begin position="253"/>
        <end position="270"/>
    </location>
</feature>
<keyword evidence="2" id="KW-1133">Transmembrane helix</keyword>
<feature type="compositionally biased region" description="Low complexity" evidence="1">
    <location>
        <begin position="18"/>
        <end position="35"/>
    </location>
</feature>
<dbReference type="InterPro" id="IPR036680">
    <property type="entry name" value="SPOR-like_sf"/>
</dbReference>
<proteinExistence type="predicted"/>
<reference evidence="4" key="2">
    <citation type="submission" date="2020-09" db="EMBL/GenBank/DDBJ databases">
        <authorList>
            <person name="Sun Q."/>
            <person name="Kim S."/>
        </authorList>
    </citation>
    <scope>NUCLEOTIDE SEQUENCE</scope>
    <source>
        <strain evidence="4">KCTC 32255</strain>
    </source>
</reference>
<dbReference type="AlphaFoldDB" id="A0A918PFB6"/>
<feature type="transmembrane region" description="Helical" evidence="2">
    <location>
        <begin position="155"/>
        <end position="176"/>
    </location>
</feature>
<feature type="compositionally biased region" description="Gly residues" evidence="1">
    <location>
        <begin position="1"/>
        <end position="17"/>
    </location>
</feature>
<feature type="domain" description="SPOR" evidence="3">
    <location>
        <begin position="263"/>
        <end position="345"/>
    </location>
</feature>
<organism evidence="4 5">
    <name type="scientific">Novosphingobium colocasiae</name>
    <dbReference type="NCBI Taxonomy" id="1256513"/>
    <lineage>
        <taxon>Bacteria</taxon>
        <taxon>Pseudomonadati</taxon>
        <taxon>Pseudomonadota</taxon>
        <taxon>Alphaproteobacteria</taxon>
        <taxon>Sphingomonadales</taxon>
        <taxon>Sphingomonadaceae</taxon>
        <taxon>Novosphingobium</taxon>
    </lineage>
</organism>
<name>A0A918PFB6_9SPHN</name>
<reference evidence="4" key="1">
    <citation type="journal article" date="2014" name="Int. J. Syst. Evol. Microbiol.">
        <title>Complete genome sequence of Corynebacterium casei LMG S-19264T (=DSM 44701T), isolated from a smear-ripened cheese.</title>
        <authorList>
            <consortium name="US DOE Joint Genome Institute (JGI-PGF)"/>
            <person name="Walter F."/>
            <person name="Albersmeier A."/>
            <person name="Kalinowski J."/>
            <person name="Ruckert C."/>
        </authorList>
    </citation>
    <scope>NUCLEOTIDE SEQUENCE</scope>
    <source>
        <strain evidence="4">KCTC 32255</strain>
    </source>
</reference>
<dbReference type="EMBL" id="BMZA01000006">
    <property type="protein sequence ID" value="GGZ04666.1"/>
    <property type="molecule type" value="Genomic_DNA"/>
</dbReference>